<dbReference type="EMBL" id="MHKM01000037">
    <property type="protein sequence ID" value="OGY90725.1"/>
    <property type="molecule type" value="Genomic_DNA"/>
</dbReference>
<evidence type="ECO:0008006" key="3">
    <source>
        <dbReference type="Google" id="ProtNLM"/>
    </source>
</evidence>
<organism evidence="1 2">
    <name type="scientific">Candidatus Komeilibacteria bacterium RIFCSPLOWO2_01_FULL_52_15</name>
    <dbReference type="NCBI Taxonomy" id="1798551"/>
    <lineage>
        <taxon>Bacteria</taxon>
        <taxon>Candidatus Komeiliibacteriota</taxon>
    </lineage>
</organism>
<dbReference type="GO" id="GO:0004089">
    <property type="term" value="F:carbonate dehydratase activity"/>
    <property type="evidence" value="ECO:0007669"/>
    <property type="project" value="InterPro"/>
</dbReference>
<evidence type="ECO:0000313" key="2">
    <source>
        <dbReference type="Proteomes" id="UP000178248"/>
    </source>
</evidence>
<sequence length="159" mass="17666">MHKKYSTPLATLPFEKHRCSSAAISCIDFRFLDADQKFIHSLTEGNFDHIKIAGAGKILLAGSPLRGEITNTIRNVCVKLHGITELIVLNHWDCGAYGSSKSFSSPQEEEERHIRDLTEVRSFLHSEFPSLAIIVGYSTVTGGQLEYRLVEHNGAPGNR</sequence>
<dbReference type="AlphaFoldDB" id="A0A1G2BNM4"/>
<name>A0A1G2BNM4_9BACT</name>
<dbReference type="Proteomes" id="UP000178248">
    <property type="component" value="Unassembled WGS sequence"/>
</dbReference>
<dbReference type="SUPFAM" id="SSF53056">
    <property type="entry name" value="beta-carbonic anhydrase, cab"/>
    <property type="match status" value="1"/>
</dbReference>
<dbReference type="InterPro" id="IPR036874">
    <property type="entry name" value="Carbonic_anhydrase_sf"/>
</dbReference>
<proteinExistence type="predicted"/>
<protein>
    <recommendedName>
        <fullName evidence="3">Carbonic anhydrase</fullName>
    </recommendedName>
</protein>
<gene>
    <name evidence="1" type="ORF">A3B30_00620</name>
</gene>
<comment type="caution">
    <text evidence="1">The sequence shown here is derived from an EMBL/GenBank/DDBJ whole genome shotgun (WGS) entry which is preliminary data.</text>
</comment>
<accession>A0A1G2BNM4</accession>
<reference evidence="1 2" key="1">
    <citation type="journal article" date="2016" name="Nat. Commun.">
        <title>Thousands of microbial genomes shed light on interconnected biogeochemical processes in an aquifer system.</title>
        <authorList>
            <person name="Anantharaman K."/>
            <person name="Brown C.T."/>
            <person name="Hug L.A."/>
            <person name="Sharon I."/>
            <person name="Castelle C.J."/>
            <person name="Probst A.J."/>
            <person name="Thomas B.C."/>
            <person name="Singh A."/>
            <person name="Wilkins M.J."/>
            <person name="Karaoz U."/>
            <person name="Brodie E.L."/>
            <person name="Williams K.H."/>
            <person name="Hubbard S.S."/>
            <person name="Banfield J.F."/>
        </authorList>
    </citation>
    <scope>NUCLEOTIDE SEQUENCE [LARGE SCALE GENOMIC DNA]</scope>
</reference>
<dbReference type="GO" id="GO:0008270">
    <property type="term" value="F:zinc ion binding"/>
    <property type="evidence" value="ECO:0007669"/>
    <property type="project" value="InterPro"/>
</dbReference>
<dbReference type="Pfam" id="PF20393">
    <property type="entry name" value="Pro_CA_2"/>
    <property type="match status" value="1"/>
</dbReference>
<evidence type="ECO:0000313" key="1">
    <source>
        <dbReference type="EMBL" id="OGY90725.1"/>
    </source>
</evidence>
<dbReference type="InterPro" id="IPR046871">
    <property type="entry name" value="Pro_CA_2"/>
</dbReference>